<keyword evidence="2" id="KW-1185">Reference proteome</keyword>
<feature type="non-terminal residue" evidence="1">
    <location>
        <position position="1"/>
    </location>
</feature>
<gene>
    <name evidence="1" type="ORF">BJ508DRAFT_203906</name>
</gene>
<dbReference type="EMBL" id="ML119648">
    <property type="protein sequence ID" value="RPA86701.1"/>
    <property type="molecule type" value="Genomic_DNA"/>
</dbReference>
<protein>
    <submittedName>
        <fullName evidence="1">Uncharacterized protein</fullName>
    </submittedName>
</protein>
<name>A0A3N4IR47_ASCIM</name>
<dbReference type="OrthoDB" id="4776075at2759"/>
<accession>A0A3N4IR47</accession>
<dbReference type="Proteomes" id="UP000275078">
    <property type="component" value="Unassembled WGS sequence"/>
</dbReference>
<reference evidence="1 2" key="1">
    <citation type="journal article" date="2018" name="Nat. Ecol. Evol.">
        <title>Pezizomycetes genomes reveal the molecular basis of ectomycorrhizal truffle lifestyle.</title>
        <authorList>
            <person name="Murat C."/>
            <person name="Payen T."/>
            <person name="Noel B."/>
            <person name="Kuo A."/>
            <person name="Morin E."/>
            <person name="Chen J."/>
            <person name="Kohler A."/>
            <person name="Krizsan K."/>
            <person name="Balestrini R."/>
            <person name="Da Silva C."/>
            <person name="Montanini B."/>
            <person name="Hainaut M."/>
            <person name="Levati E."/>
            <person name="Barry K.W."/>
            <person name="Belfiori B."/>
            <person name="Cichocki N."/>
            <person name="Clum A."/>
            <person name="Dockter R.B."/>
            <person name="Fauchery L."/>
            <person name="Guy J."/>
            <person name="Iotti M."/>
            <person name="Le Tacon F."/>
            <person name="Lindquist E.A."/>
            <person name="Lipzen A."/>
            <person name="Malagnac F."/>
            <person name="Mello A."/>
            <person name="Molinier V."/>
            <person name="Miyauchi S."/>
            <person name="Poulain J."/>
            <person name="Riccioni C."/>
            <person name="Rubini A."/>
            <person name="Sitrit Y."/>
            <person name="Splivallo R."/>
            <person name="Traeger S."/>
            <person name="Wang M."/>
            <person name="Zifcakova L."/>
            <person name="Wipf D."/>
            <person name="Zambonelli A."/>
            <person name="Paolocci F."/>
            <person name="Nowrousian M."/>
            <person name="Ottonello S."/>
            <person name="Baldrian P."/>
            <person name="Spatafora J.W."/>
            <person name="Henrissat B."/>
            <person name="Nagy L.G."/>
            <person name="Aury J.M."/>
            <person name="Wincker P."/>
            <person name="Grigoriev I.V."/>
            <person name="Bonfante P."/>
            <person name="Martin F.M."/>
        </authorList>
    </citation>
    <scope>NUCLEOTIDE SEQUENCE [LARGE SCALE GENOMIC DNA]</scope>
    <source>
        <strain evidence="1 2">RN42</strain>
    </source>
</reference>
<evidence type="ECO:0000313" key="1">
    <source>
        <dbReference type="EMBL" id="RPA86701.1"/>
    </source>
</evidence>
<dbReference type="AlphaFoldDB" id="A0A3N4IR47"/>
<organism evidence="1 2">
    <name type="scientific">Ascobolus immersus RN42</name>
    <dbReference type="NCBI Taxonomy" id="1160509"/>
    <lineage>
        <taxon>Eukaryota</taxon>
        <taxon>Fungi</taxon>
        <taxon>Dikarya</taxon>
        <taxon>Ascomycota</taxon>
        <taxon>Pezizomycotina</taxon>
        <taxon>Pezizomycetes</taxon>
        <taxon>Pezizales</taxon>
        <taxon>Ascobolaceae</taxon>
        <taxon>Ascobolus</taxon>
    </lineage>
</organism>
<sequence>KRQKTYNTEGSCVVTHRSTNSAIRSLTMGERTGSRIPFNLWPYVKGLALMFSYLADGSPYLGWISFAKLKHTYSTRYSRMVTHCSTDLAVCSLTMGEQTGSRVLSNL</sequence>
<proteinExistence type="predicted"/>
<evidence type="ECO:0000313" key="2">
    <source>
        <dbReference type="Proteomes" id="UP000275078"/>
    </source>
</evidence>